<dbReference type="KEGG" id="ppha:BVH74_01490"/>
<dbReference type="AlphaFoldDB" id="A0A1V0B0Q8"/>
<proteinExistence type="predicted"/>
<dbReference type="RefSeq" id="WP_080048376.1">
    <property type="nucleotide sequence ID" value="NZ_CP020100.1"/>
</dbReference>
<dbReference type="STRING" id="1931241.BVH74_01490"/>
<evidence type="ECO:0000313" key="3">
    <source>
        <dbReference type="Proteomes" id="UP000243488"/>
    </source>
</evidence>
<dbReference type="EMBL" id="CP020100">
    <property type="protein sequence ID" value="AQZ93518.1"/>
    <property type="molecule type" value="Genomic_DNA"/>
</dbReference>
<feature type="chain" id="PRO_5013182981" evidence="1">
    <location>
        <begin position="23"/>
        <end position="162"/>
    </location>
</feature>
<protein>
    <submittedName>
        <fullName evidence="2">Uncharacterized protein</fullName>
    </submittedName>
</protein>
<name>A0A1V0B0Q8_9GAMM</name>
<accession>A0A1V0B0Q8</accession>
<keyword evidence="3" id="KW-1185">Reference proteome</keyword>
<gene>
    <name evidence="2" type="ORF">BVH74_01490</name>
</gene>
<evidence type="ECO:0000313" key="2">
    <source>
        <dbReference type="EMBL" id="AQZ93518.1"/>
    </source>
</evidence>
<reference evidence="2 3" key="1">
    <citation type="submission" date="2017-03" db="EMBL/GenBank/DDBJ databases">
        <title>Complete genome sequence of the novel DNRA strain Pseudomonas sp. S-6-2 isolated from Chinese polluted river sediment. Journal of Biotechnology.</title>
        <authorList>
            <person name="Li J."/>
            <person name="Xiang F."/>
            <person name="Wang L."/>
            <person name="Xi L."/>
            <person name="Liu J."/>
        </authorList>
    </citation>
    <scope>NUCLEOTIDE SEQUENCE [LARGE SCALE GENOMIC DNA]</scope>
    <source>
        <strain evidence="2 3">S-6-2</strain>
    </source>
</reference>
<dbReference type="Proteomes" id="UP000243488">
    <property type="component" value="Chromosome"/>
</dbReference>
<feature type="signal peptide" evidence="1">
    <location>
        <begin position="1"/>
        <end position="22"/>
    </location>
</feature>
<organism evidence="2 3">
    <name type="scientific">Halopseudomonas phragmitis</name>
    <dbReference type="NCBI Taxonomy" id="1931241"/>
    <lineage>
        <taxon>Bacteria</taxon>
        <taxon>Pseudomonadati</taxon>
        <taxon>Pseudomonadota</taxon>
        <taxon>Gammaproteobacteria</taxon>
        <taxon>Pseudomonadales</taxon>
        <taxon>Pseudomonadaceae</taxon>
        <taxon>Halopseudomonas</taxon>
    </lineage>
</organism>
<sequence>MRTIRHYFVGMLLSVLGSAVLANPVSLPHDEFMPEDVYGVRRDKPEQMLFQVEHYRLTVGTEQRPGATQVGAGHGVWLLLEGRSLISGSPVRRAEISFVDAGTRTRPTRLDSRSQTLHLSYPLSYMDTLLRVLDQAGPSYVQARFHGNGTVWADVHGGPVSR</sequence>
<keyword evidence="1" id="KW-0732">Signal</keyword>
<evidence type="ECO:0000256" key="1">
    <source>
        <dbReference type="SAM" id="SignalP"/>
    </source>
</evidence>